<dbReference type="AlphaFoldDB" id="V8AR33"/>
<protein>
    <submittedName>
        <fullName evidence="1">Uncharacterized protein</fullName>
    </submittedName>
</protein>
<dbReference type="PATRIC" id="fig|1380772.3.peg.600"/>
<accession>V8AR33</accession>
<evidence type="ECO:0000313" key="2">
    <source>
        <dbReference type="Proteomes" id="UP000018692"/>
    </source>
</evidence>
<name>V8AR33_9LACT</name>
<reference evidence="1 2" key="1">
    <citation type="submission" date="2013-07" db="EMBL/GenBank/DDBJ databases">
        <title>Isolation of Lactococcus garvieae strain TRF1 from the fecal material of a timber rattlesnake.</title>
        <authorList>
            <person name="McLaughlin R.W."/>
            <person name="Cochran P.A."/>
            <person name="Dowd S.E."/>
        </authorList>
    </citation>
    <scope>NUCLEOTIDE SEQUENCE [LARGE SCALE GENOMIC DNA]</scope>
    <source>
        <strain evidence="1 2">TRF1</strain>
    </source>
</reference>
<gene>
    <name evidence="1" type="ORF">N568_0103035</name>
</gene>
<comment type="caution">
    <text evidence="1">The sequence shown here is derived from an EMBL/GenBank/DDBJ whole genome shotgun (WGS) entry which is preliminary data.</text>
</comment>
<sequence length="42" mass="4888">MMNENIPLSVERNAKGQITQVFSMTNTKKRLTKTLTRTKTLY</sequence>
<dbReference type="Proteomes" id="UP000018692">
    <property type="component" value="Unassembled WGS sequence"/>
</dbReference>
<evidence type="ECO:0000313" key="1">
    <source>
        <dbReference type="EMBL" id="ETD05288.1"/>
    </source>
</evidence>
<proteinExistence type="predicted"/>
<organism evidence="1 2">
    <name type="scientific">Lactococcus garvieae TRF1</name>
    <dbReference type="NCBI Taxonomy" id="1380772"/>
    <lineage>
        <taxon>Bacteria</taxon>
        <taxon>Bacillati</taxon>
        <taxon>Bacillota</taxon>
        <taxon>Bacilli</taxon>
        <taxon>Lactobacillales</taxon>
        <taxon>Streptococcaceae</taxon>
        <taxon>Lactococcus</taxon>
    </lineage>
</organism>
<dbReference type="EMBL" id="AVFE01000007">
    <property type="protein sequence ID" value="ETD05288.1"/>
    <property type="molecule type" value="Genomic_DNA"/>
</dbReference>